<comment type="caution">
    <text evidence="1">The sequence shown here is derived from an EMBL/GenBank/DDBJ whole genome shotgun (WGS) entry which is preliminary data.</text>
</comment>
<dbReference type="Proteomes" id="UP000541425">
    <property type="component" value="Unassembled WGS sequence"/>
</dbReference>
<evidence type="ECO:0000313" key="2">
    <source>
        <dbReference type="Proteomes" id="UP000541425"/>
    </source>
</evidence>
<reference evidence="1 2" key="1">
    <citation type="submission" date="2020-08" db="EMBL/GenBank/DDBJ databases">
        <title>Genomic Encyclopedia of Type Strains, Phase IV (KMG-IV): sequencing the most valuable type-strain genomes for metagenomic binning, comparative biology and taxonomic classification.</title>
        <authorList>
            <person name="Goeker M."/>
        </authorList>
    </citation>
    <scope>NUCLEOTIDE SEQUENCE [LARGE SCALE GENOMIC DNA]</scope>
    <source>
        <strain evidence="1 2">DSM 22548</strain>
    </source>
</reference>
<proteinExistence type="predicted"/>
<protein>
    <submittedName>
        <fullName evidence="1">Uncharacterized protein</fullName>
    </submittedName>
</protein>
<dbReference type="EMBL" id="JACICA010000007">
    <property type="protein sequence ID" value="MBB3703020.1"/>
    <property type="molecule type" value="Genomic_DNA"/>
</dbReference>
<sequence length="32" mass="3902">MFLSPQIYELELVRFSIKRNVNSTIYFDCRAF</sequence>
<dbReference type="AlphaFoldDB" id="A0A7W5UJF9"/>
<organism evidence="1 2">
    <name type="scientific">Alloprevotella rava</name>
    <dbReference type="NCBI Taxonomy" id="671218"/>
    <lineage>
        <taxon>Bacteria</taxon>
        <taxon>Pseudomonadati</taxon>
        <taxon>Bacteroidota</taxon>
        <taxon>Bacteroidia</taxon>
        <taxon>Bacteroidales</taxon>
        <taxon>Prevotellaceae</taxon>
        <taxon>Alloprevotella</taxon>
    </lineage>
</organism>
<name>A0A7W5UJF9_9BACT</name>
<gene>
    <name evidence="1" type="ORF">FHS60_001493</name>
</gene>
<accession>A0A7W5UJF9</accession>
<evidence type="ECO:0000313" key="1">
    <source>
        <dbReference type="EMBL" id="MBB3703020.1"/>
    </source>
</evidence>